<feature type="domain" description="BPL/LPL catalytic" evidence="3">
    <location>
        <begin position="78"/>
        <end position="264"/>
    </location>
</feature>
<dbReference type="InterPro" id="IPR036390">
    <property type="entry name" value="WH_DNA-bd_sf"/>
</dbReference>
<evidence type="ECO:0000313" key="5">
    <source>
        <dbReference type="Proteomes" id="UP000621898"/>
    </source>
</evidence>
<keyword evidence="1 2" id="KW-0436">Ligase</keyword>
<evidence type="ECO:0000313" key="4">
    <source>
        <dbReference type="EMBL" id="GGY14054.1"/>
    </source>
</evidence>
<comment type="caution">
    <text evidence="2">Lacks conserved residue(s) required for the propagation of feature annotation.</text>
</comment>
<dbReference type="InterPro" id="IPR036388">
    <property type="entry name" value="WH-like_DNA-bd_sf"/>
</dbReference>
<keyword evidence="2" id="KW-0805">Transcription regulation</keyword>
<comment type="function">
    <text evidence="2">Acts both as a biotin--[acetyl-CoA-carboxylase] ligase and a biotin-operon repressor. In the presence of ATP, BirA activates biotin to form the BirA-biotinyl-5'-adenylate (BirA-bio-5'-AMP or holoBirA) complex. HoloBirA can either transfer the biotinyl moiety to the biotin carboxyl carrier protein (BCCP) subunit of acetyl-CoA carboxylase, or bind to the biotin operator site and inhibit transcription of the operon.</text>
</comment>
<keyword evidence="2" id="KW-0238">DNA-binding</keyword>
<sequence length="330" mass="34673">MQPAQLLAMLAAGEPLPGAGLAAQAGVTRAAIWKQVEALRTRGVPIEARGAAGYRLPWPLQMLDATQIRAALPASMLRSLGALEVHWELDSTSSELQRRGATAKDFSIVLAETQTAGRGRRGREWLSPPGMNLYLSCLKRFEQGFAALSGLSLALGVIVLRALENLGIDGAGLKWPNDVLAIATGERPGGKLSGILVELSGEYQGPCAAIIGIGLNLRLTPALHAQAGQPACDLATLAGGAPPDRNRAAAVLIEALVEGLRQFERDGFAGFVDDYARHDLLCDQPLQLSGVHGAFDAIGAGVDARGALRVRMADGSVRQIDSADVTVRRA</sequence>
<dbReference type="Gene3D" id="2.30.30.100">
    <property type="match status" value="1"/>
</dbReference>
<dbReference type="CDD" id="cd16442">
    <property type="entry name" value="BPL"/>
    <property type="match status" value="1"/>
</dbReference>
<keyword evidence="2" id="KW-0804">Transcription</keyword>
<dbReference type="InterPro" id="IPR013196">
    <property type="entry name" value="HTH_11"/>
</dbReference>
<keyword evidence="2" id="KW-0092">Biotin</keyword>
<keyword evidence="2" id="KW-0067">ATP-binding</keyword>
<dbReference type="RefSeq" id="WP_189439225.1">
    <property type="nucleotide sequence ID" value="NZ_BMXT01000001.1"/>
</dbReference>
<dbReference type="PROSITE" id="PS51733">
    <property type="entry name" value="BPL_LPL_CATALYTIC"/>
    <property type="match status" value="1"/>
</dbReference>
<evidence type="ECO:0000256" key="1">
    <source>
        <dbReference type="ARBA" id="ARBA00022598"/>
    </source>
</evidence>
<dbReference type="EMBL" id="BMXT01000001">
    <property type="protein sequence ID" value="GGY14054.1"/>
    <property type="molecule type" value="Genomic_DNA"/>
</dbReference>
<dbReference type="NCBIfam" id="TIGR00121">
    <property type="entry name" value="birA_ligase"/>
    <property type="match status" value="1"/>
</dbReference>
<dbReference type="Pfam" id="PF08279">
    <property type="entry name" value="HTH_11"/>
    <property type="match status" value="1"/>
</dbReference>
<dbReference type="SUPFAM" id="SSF46785">
    <property type="entry name" value="Winged helix' DNA-binding domain"/>
    <property type="match status" value="1"/>
</dbReference>
<dbReference type="EC" id="6.3.4.15" evidence="2"/>
<name>A0ABQ2ZE61_9GAMM</name>
<organism evidence="4 5">
    <name type="scientific">Rhodanobacter panaciterrae</name>
    <dbReference type="NCBI Taxonomy" id="490572"/>
    <lineage>
        <taxon>Bacteria</taxon>
        <taxon>Pseudomonadati</taxon>
        <taxon>Pseudomonadota</taxon>
        <taxon>Gammaproteobacteria</taxon>
        <taxon>Lysobacterales</taxon>
        <taxon>Rhodanobacteraceae</taxon>
        <taxon>Rhodanobacter</taxon>
    </lineage>
</organism>
<gene>
    <name evidence="2 4" type="primary">birA</name>
    <name evidence="4" type="ORF">GCM10008098_00870</name>
</gene>
<comment type="similarity">
    <text evidence="2">Belongs to the biotin--protein ligase family.</text>
</comment>
<comment type="catalytic activity">
    <reaction evidence="2">
        <text>biotin + L-lysyl-[protein] + ATP = N(6)-biotinyl-L-lysyl-[protein] + AMP + diphosphate + H(+)</text>
        <dbReference type="Rhea" id="RHEA:11756"/>
        <dbReference type="Rhea" id="RHEA-COMP:9752"/>
        <dbReference type="Rhea" id="RHEA-COMP:10505"/>
        <dbReference type="ChEBI" id="CHEBI:15378"/>
        <dbReference type="ChEBI" id="CHEBI:29969"/>
        <dbReference type="ChEBI" id="CHEBI:30616"/>
        <dbReference type="ChEBI" id="CHEBI:33019"/>
        <dbReference type="ChEBI" id="CHEBI:57586"/>
        <dbReference type="ChEBI" id="CHEBI:83144"/>
        <dbReference type="ChEBI" id="CHEBI:456215"/>
        <dbReference type="EC" id="6.3.4.15"/>
    </reaction>
</comment>
<dbReference type="InterPro" id="IPR030855">
    <property type="entry name" value="Bifunct_BirA"/>
</dbReference>
<protein>
    <recommendedName>
        <fullName evidence="2">Bifunctional ligase/repressor BirA</fullName>
    </recommendedName>
    <alternativeName>
        <fullName evidence="2">Biotin operon repressor</fullName>
    </alternativeName>
    <alternativeName>
        <fullName evidence="2">Biotin--[acetyl-CoA-carboxylase] ligase</fullName>
        <ecNumber evidence="2">6.3.4.15</ecNumber>
    </alternativeName>
    <alternativeName>
        <fullName evidence="2">Biotin--protein ligase</fullName>
    </alternativeName>
    <alternativeName>
        <fullName evidence="2">Biotin-[acetyl-CoA carboxylase] synthetase</fullName>
    </alternativeName>
</protein>
<feature type="binding site" evidence="2">
    <location>
        <position position="114"/>
    </location>
    <ligand>
        <name>biotin</name>
        <dbReference type="ChEBI" id="CHEBI:57586"/>
    </ligand>
</feature>
<feature type="binding site" evidence="2">
    <location>
        <begin position="118"/>
        <end position="120"/>
    </location>
    <ligand>
        <name>biotin</name>
        <dbReference type="ChEBI" id="CHEBI:57586"/>
    </ligand>
</feature>
<dbReference type="HAMAP" id="MF_00978">
    <property type="entry name" value="Bifunct_BirA"/>
    <property type="match status" value="1"/>
</dbReference>
<dbReference type="PANTHER" id="PTHR12835:SF5">
    <property type="entry name" value="BIOTIN--PROTEIN LIGASE"/>
    <property type="match status" value="1"/>
</dbReference>
<dbReference type="SUPFAM" id="SSF55681">
    <property type="entry name" value="Class II aaRS and biotin synthetases"/>
    <property type="match status" value="1"/>
</dbReference>
<comment type="caution">
    <text evidence="4">The sequence shown here is derived from an EMBL/GenBank/DDBJ whole genome shotgun (WGS) entry which is preliminary data.</text>
</comment>
<dbReference type="GO" id="GO:0016874">
    <property type="term" value="F:ligase activity"/>
    <property type="evidence" value="ECO:0007669"/>
    <property type="project" value="UniProtKB-KW"/>
</dbReference>
<dbReference type="PANTHER" id="PTHR12835">
    <property type="entry name" value="BIOTIN PROTEIN LIGASE"/>
    <property type="match status" value="1"/>
</dbReference>
<accession>A0ABQ2ZE61</accession>
<dbReference type="Gene3D" id="1.10.10.10">
    <property type="entry name" value="Winged helix-like DNA-binding domain superfamily/Winged helix DNA-binding domain"/>
    <property type="match status" value="1"/>
</dbReference>
<evidence type="ECO:0000259" key="3">
    <source>
        <dbReference type="PROSITE" id="PS51733"/>
    </source>
</evidence>
<dbReference type="InterPro" id="IPR004143">
    <property type="entry name" value="BPL_LPL_catalytic"/>
</dbReference>
<feature type="DNA-binding region" description="H-T-H motif" evidence="2">
    <location>
        <begin position="18"/>
        <end position="37"/>
    </location>
</feature>
<proteinExistence type="inferred from homology"/>
<dbReference type="Pfam" id="PF03099">
    <property type="entry name" value="BPL_LplA_LipB"/>
    <property type="match status" value="1"/>
</dbReference>
<keyword evidence="2" id="KW-0547">Nucleotide-binding</keyword>
<dbReference type="Gene3D" id="3.30.930.10">
    <property type="entry name" value="Bira Bifunctional Protein, Domain 2"/>
    <property type="match status" value="1"/>
</dbReference>
<keyword evidence="2" id="KW-0678">Repressor</keyword>
<reference evidence="5" key="1">
    <citation type="journal article" date="2019" name="Int. J. Syst. Evol. Microbiol.">
        <title>The Global Catalogue of Microorganisms (GCM) 10K type strain sequencing project: providing services to taxonomists for standard genome sequencing and annotation.</title>
        <authorList>
            <consortium name="The Broad Institute Genomics Platform"/>
            <consortium name="The Broad Institute Genome Sequencing Center for Infectious Disease"/>
            <person name="Wu L."/>
            <person name="Ma J."/>
        </authorList>
    </citation>
    <scope>NUCLEOTIDE SEQUENCE [LARGE SCALE GENOMIC DNA]</scope>
    <source>
        <strain evidence="5">KCTC 22232</strain>
    </source>
</reference>
<dbReference type="Proteomes" id="UP000621898">
    <property type="component" value="Unassembled WGS sequence"/>
</dbReference>
<evidence type="ECO:0000256" key="2">
    <source>
        <dbReference type="HAMAP-Rule" id="MF_00978"/>
    </source>
</evidence>
<keyword evidence="5" id="KW-1185">Reference proteome</keyword>
<dbReference type="InterPro" id="IPR004408">
    <property type="entry name" value="Biotin_CoA_COase_ligase"/>
</dbReference>
<dbReference type="InterPro" id="IPR045864">
    <property type="entry name" value="aa-tRNA-synth_II/BPL/LPL"/>
</dbReference>